<name>X1IKJ1_9ZZZZ</name>
<proteinExistence type="predicted"/>
<comment type="caution">
    <text evidence="2">The sequence shown here is derived from an EMBL/GenBank/DDBJ whole genome shotgun (WGS) entry which is preliminary data.</text>
</comment>
<evidence type="ECO:0000313" key="2">
    <source>
        <dbReference type="EMBL" id="GAH82227.1"/>
    </source>
</evidence>
<evidence type="ECO:0000256" key="1">
    <source>
        <dbReference type="SAM" id="MobiDB-lite"/>
    </source>
</evidence>
<dbReference type="AlphaFoldDB" id="X1IKJ1"/>
<organism evidence="2">
    <name type="scientific">marine sediment metagenome</name>
    <dbReference type="NCBI Taxonomy" id="412755"/>
    <lineage>
        <taxon>unclassified sequences</taxon>
        <taxon>metagenomes</taxon>
        <taxon>ecological metagenomes</taxon>
    </lineage>
</organism>
<dbReference type="EMBL" id="BARU01035587">
    <property type="protein sequence ID" value="GAH82227.1"/>
    <property type="molecule type" value="Genomic_DNA"/>
</dbReference>
<accession>X1IKJ1</accession>
<feature type="region of interest" description="Disordered" evidence="1">
    <location>
        <begin position="103"/>
        <end position="123"/>
    </location>
</feature>
<gene>
    <name evidence="2" type="ORF">S03H2_55680</name>
</gene>
<sequence>MVSLMIEAGAVFNAQNKTMSVTGRLIVDGTYTSDMVAAKDLSFSGDTIGGSGTIAINDAASSLNISSNAVIIPSTRLHLLGNIYIQNGYTVTNQGQLIVSGSIQGENNRRKDGKKNSPPFTGIPHYSAIC</sequence>
<protein>
    <submittedName>
        <fullName evidence="2">Uncharacterized protein</fullName>
    </submittedName>
</protein>
<reference evidence="2" key="1">
    <citation type="journal article" date="2014" name="Front. Microbiol.">
        <title>High frequency of phylogenetically diverse reductive dehalogenase-homologous genes in deep subseafloor sedimentary metagenomes.</title>
        <authorList>
            <person name="Kawai M."/>
            <person name="Futagami T."/>
            <person name="Toyoda A."/>
            <person name="Takaki Y."/>
            <person name="Nishi S."/>
            <person name="Hori S."/>
            <person name="Arai W."/>
            <person name="Tsubouchi T."/>
            <person name="Morono Y."/>
            <person name="Uchiyama I."/>
            <person name="Ito T."/>
            <person name="Fujiyama A."/>
            <person name="Inagaki F."/>
            <person name="Takami H."/>
        </authorList>
    </citation>
    <scope>NUCLEOTIDE SEQUENCE</scope>
    <source>
        <strain evidence="2">Expedition CK06-06</strain>
    </source>
</reference>